<dbReference type="AlphaFoldDB" id="A0A392ND30"/>
<protein>
    <submittedName>
        <fullName evidence="2">Gypsy retrotransposon integrase-like protein</fullName>
    </submittedName>
</protein>
<dbReference type="Gene3D" id="3.30.420.10">
    <property type="entry name" value="Ribonuclease H-like superfamily/Ribonuclease H"/>
    <property type="match status" value="1"/>
</dbReference>
<keyword evidence="3" id="KW-1185">Reference proteome</keyword>
<comment type="caution">
    <text evidence="2">The sequence shown here is derived from an EMBL/GenBank/DDBJ whole genome shotgun (WGS) entry which is preliminary data.</text>
</comment>
<dbReference type="EMBL" id="LXQA010033746">
    <property type="protein sequence ID" value="MCH96958.1"/>
    <property type="molecule type" value="Genomic_DNA"/>
</dbReference>
<feature type="region of interest" description="Disordered" evidence="1">
    <location>
        <begin position="40"/>
        <end position="90"/>
    </location>
</feature>
<evidence type="ECO:0000313" key="3">
    <source>
        <dbReference type="Proteomes" id="UP000265520"/>
    </source>
</evidence>
<proteinExistence type="predicted"/>
<feature type="compositionally biased region" description="Basic and acidic residues" evidence="1">
    <location>
        <begin position="42"/>
        <end position="66"/>
    </location>
</feature>
<dbReference type="PANTHER" id="PTHR48475:SF2">
    <property type="entry name" value="RIBONUCLEASE H"/>
    <property type="match status" value="1"/>
</dbReference>
<reference evidence="2 3" key="1">
    <citation type="journal article" date="2018" name="Front. Plant Sci.">
        <title>Red Clover (Trifolium pratense) and Zigzag Clover (T. medium) - A Picture of Genomic Similarities and Differences.</title>
        <authorList>
            <person name="Dluhosova J."/>
            <person name="Istvanek J."/>
            <person name="Nedelnik J."/>
            <person name="Repkova J."/>
        </authorList>
    </citation>
    <scope>NUCLEOTIDE SEQUENCE [LARGE SCALE GENOMIC DNA]</scope>
    <source>
        <strain evidence="3">cv. 10/8</strain>
        <tissue evidence="2">Leaf</tissue>
    </source>
</reference>
<evidence type="ECO:0000313" key="2">
    <source>
        <dbReference type="EMBL" id="MCH96958.1"/>
    </source>
</evidence>
<dbReference type="PANTHER" id="PTHR48475">
    <property type="entry name" value="RIBONUCLEASE H"/>
    <property type="match status" value="1"/>
</dbReference>
<accession>A0A392ND30</accession>
<evidence type="ECO:0000256" key="1">
    <source>
        <dbReference type="SAM" id="MobiDB-lite"/>
    </source>
</evidence>
<feature type="non-terminal residue" evidence="2">
    <location>
        <position position="1"/>
    </location>
</feature>
<gene>
    <name evidence="2" type="ORF">A2U01_0017950</name>
</gene>
<dbReference type="Proteomes" id="UP000265520">
    <property type="component" value="Unassembled WGS sequence"/>
</dbReference>
<dbReference type="GO" id="GO:0003676">
    <property type="term" value="F:nucleic acid binding"/>
    <property type="evidence" value="ECO:0007669"/>
    <property type="project" value="InterPro"/>
</dbReference>
<organism evidence="2 3">
    <name type="scientific">Trifolium medium</name>
    <dbReference type="NCBI Taxonomy" id="97028"/>
    <lineage>
        <taxon>Eukaryota</taxon>
        <taxon>Viridiplantae</taxon>
        <taxon>Streptophyta</taxon>
        <taxon>Embryophyta</taxon>
        <taxon>Tracheophyta</taxon>
        <taxon>Spermatophyta</taxon>
        <taxon>Magnoliopsida</taxon>
        <taxon>eudicotyledons</taxon>
        <taxon>Gunneridae</taxon>
        <taxon>Pentapetalae</taxon>
        <taxon>rosids</taxon>
        <taxon>fabids</taxon>
        <taxon>Fabales</taxon>
        <taxon>Fabaceae</taxon>
        <taxon>Papilionoideae</taxon>
        <taxon>50 kb inversion clade</taxon>
        <taxon>NPAAA clade</taxon>
        <taxon>Hologalegina</taxon>
        <taxon>IRL clade</taxon>
        <taxon>Trifolieae</taxon>
        <taxon>Trifolium</taxon>
    </lineage>
</organism>
<sequence length="90" mass="10164">TALKELQNVLWAYRTTPYSTTGETPFRPVYGTEVVIPVEVGEPSRRTEHPLDEEMNDEALREERVGPRRRNPNGSVSPRGLPETKNSCPT</sequence>
<name>A0A392ND30_9FABA</name>
<dbReference type="InterPro" id="IPR036397">
    <property type="entry name" value="RNaseH_sf"/>
</dbReference>